<organism evidence="4 5">
    <name type="scientific">Streptomyces atroolivaceus</name>
    <dbReference type="NCBI Taxonomy" id="66869"/>
    <lineage>
        <taxon>Bacteria</taxon>
        <taxon>Bacillati</taxon>
        <taxon>Actinomycetota</taxon>
        <taxon>Actinomycetes</taxon>
        <taxon>Kitasatosporales</taxon>
        <taxon>Streptomycetaceae</taxon>
        <taxon>Streptomyces</taxon>
    </lineage>
</organism>
<accession>A0ABV9VCH9</accession>
<proteinExistence type="predicted"/>
<feature type="domain" description="DUF3048" evidence="2">
    <location>
        <begin position="43"/>
        <end position="163"/>
    </location>
</feature>
<evidence type="ECO:0000259" key="3">
    <source>
        <dbReference type="Pfam" id="PF17479"/>
    </source>
</evidence>
<dbReference type="Pfam" id="PF11258">
    <property type="entry name" value="DUF3048"/>
    <property type="match status" value="1"/>
</dbReference>
<evidence type="ECO:0000259" key="2">
    <source>
        <dbReference type="Pfam" id="PF11258"/>
    </source>
</evidence>
<dbReference type="InterPro" id="IPR023158">
    <property type="entry name" value="YerB-like_sf"/>
</dbReference>
<feature type="domain" description="DUF3048" evidence="3">
    <location>
        <begin position="194"/>
        <end position="307"/>
    </location>
</feature>
<gene>
    <name evidence="4" type="ORF">ACFPL4_25420</name>
</gene>
<keyword evidence="5" id="KW-1185">Reference proteome</keyword>
<dbReference type="Pfam" id="PF17479">
    <property type="entry name" value="DUF3048_C"/>
    <property type="match status" value="1"/>
</dbReference>
<dbReference type="EMBL" id="JBHSJE010000008">
    <property type="protein sequence ID" value="MFC4981659.1"/>
    <property type="molecule type" value="Genomic_DNA"/>
</dbReference>
<evidence type="ECO:0000313" key="5">
    <source>
        <dbReference type="Proteomes" id="UP001595908"/>
    </source>
</evidence>
<evidence type="ECO:0000313" key="4">
    <source>
        <dbReference type="EMBL" id="MFC4981659.1"/>
    </source>
</evidence>
<reference evidence="5" key="1">
    <citation type="journal article" date="2019" name="Int. J. Syst. Evol. Microbiol.">
        <title>The Global Catalogue of Microorganisms (GCM) 10K type strain sequencing project: providing services to taxonomists for standard genome sequencing and annotation.</title>
        <authorList>
            <consortium name="The Broad Institute Genomics Platform"/>
            <consortium name="The Broad Institute Genome Sequencing Center for Infectious Disease"/>
            <person name="Wu L."/>
            <person name="Ma J."/>
        </authorList>
    </citation>
    <scope>NUCLEOTIDE SEQUENCE [LARGE SCALE GENOMIC DNA]</scope>
    <source>
        <strain evidence="5">ICMP 257</strain>
    </source>
</reference>
<dbReference type="Gene3D" id="3.50.90.10">
    <property type="entry name" value="YerB-like"/>
    <property type="match status" value="1"/>
</dbReference>
<dbReference type="InterPro" id="IPR035328">
    <property type="entry name" value="DUF3048_C"/>
</dbReference>
<dbReference type="RefSeq" id="WP_033300717.1">
    <property type="nucleotide sequence ID" value="NZ_JBHSJE010000008.1"/>
</dbReference>
<dbReference type="PROSITE" id="PS51257">
    <property type="entry name" value="PROKAR_LIPOPROTEIN"/>
    <property type="match status" value="1"/>
</dbReference>
<feature type="signal peptide" evidence="1">
    <location>
        <begin position="1"/>
        <end position="23"/>
    </location>
</feature>
<dbReference type="SUPFAM" id="SSF159774">
    <property type="entry name" value="YerB-like"/>
    <property type="match status" value="1"/>
</dbReference>
<name>A0ABV9VCH9_STRAZ</name>
<dbReference type="GeneID" id="31233967"/>
<dbReference type="Proteomes" id="UP001595908">
    <property type="component" value="Unassembled WGS sequence"/>
</dbReference>
<comment type="caution">
    <text evidence="4">The sequence shown here is derived from an EMBL/GenBank/DDBJ whole genome shotgun (WGS) entry which is preliminary data.</text>
</comment>
<feature type="chain" id="PRO_5045456642" evidence="1">
    <location>
        <begin position="24"/>
        <end position="312"/>
    </location>
</feature>
<evidence type="ECO:0000256" key="1">
    <source>
        <dbReference type="SAM" id="SignalP"/>
    </source>
</evidence>
<protein>
    <submittedName>
        <fullName evidence="4">DUF3048 domain-containing protein</fullName>
    </submittedName>
</protein>
<dbReference type="InterPro" id="IPR021416">
    <property type="entry name" value="DUF3048_N"/>
</dbReference>
<sequence>MPTSRTKRSTAAALAALTLVITAACSSSGGGKTAPRTTSAPRADILAVKIDNVAAARPPTGLEKADIVYVEQVEAGLSRILAVYSSDLPSVIGPVRSARETDLELLRQFDEPTLAYSGAQSALRPSIEAAPLDALPPSKAPDAYFRSGDRAAPHNLYLRPGRIPHSSTGVNAAEDLGIRFAAPPPGGTPVHGRTVSYPSAQFTFTWAADRDQWLVSMDRTPARTASGDRLRAATVVLQDVDVQPSRFRDRGGNTSPFSATVGTGSAAVLRDGKSYDVAWERSTAESATSFTTEDGEPMTFATGQVWIVLVPK</sequence>
<keyword evidence="1" id="KW-0732">Signal</keyword>